<dbReference type="SUPFAM" id="SSF47473">
    <property type="entry name" value="EF-hand"/>
    <property type="match status" value="1"/>
</dbReference>
<dbReference type="InterPro" id="IPR002048">
    <property type="entry name" value="EF_hand_dom"/>
</dbReference>
<organism evidence="3">
    <name type="scientific">Trepomonas sp. PC1</name>
    <dbReference type="NCBI Taxonomy" id="1076344"/>
    <lineage>
        <taxon>Eukaryota</taxon>
        <taxon>Metamonada</taxon>
        <taxon>Diplomonadida</taxon>
        <taxon>Hexamitidae</taxon>
        <taxon>Hexamitinae</taxon>
        <taxon>Trepomonas</taxon>
    </lineage>
</organism>
<dbReference type="PROSITE" id="PS00018">
    <property type="entry name" value="EF_HAND_1"/>
    <property type="match status" value="1"/>
</dbReference>
<dbReference type="GO" id="GO:0005509">
    <property type="term" value="F:calcium ion binding"/>
    <property type="evidence" value="ECO:0007669"/>
    <property type="project" value="InterPro"/>
</dbReference>
<dbReference type="Gene3D" id="1.10.238.10">
    <property type="entry name" value="EF-hand"/>
    <property type="match status" value="1"/>
</dbReference>
<evidence type="ECO:0000256" key="1">
    <source>
        <dbReference type="ARBA" id="ARBA00022837"/>
    </source>
</evidence>
<dbReference type="PROSITE" id="PS50222">
    <property type="entry name" value="EF_HAND_2"/>
    <property type="match status" value="1"/>
</dbReference>
<name>A0A146KH88_9EUKA</name>
<reference evidence="3" key="1">
    <citation type="submission" date="2015-07" db="EMBL/GenBank/DDBJ databases">
        <title>Adaptation to a free-living lifestyle via gene acquisitions in the diplomonad Trepomonas sp. PC1.</title>
        <authorList>
            <person name="Xu F."/>
            <person name="Jerlstrom-Hultqvist J."/>
            <person name="Kolisko M."/>
            <person name="Simpson A.G.B."/>
            <person name="Roger A.J."/>
            <person name="Svard S.G."/>
            <person name="Andersson J.O."/>
        </authorList>
    </citation>
    <scope>NUCLEOTIDE SEQUENCE</scope>
    <source>
        <strain evidence="3">PC1</strain>
    </source>
</reference>
<evidence type="ECO:0000259" key="2">
    <source>
        <dbReference type="PROSITE" id="PS50222"/>
    </source>
</evidence>
<keyword evidence="1" id="KW-0106">Calcium</keyword>
<dbReference type="AlphaFoldDB" id="A0A146KH88"/>
<proteinExistence type="predicted"/>
<sequence length="137" mass="16489">MDQHKIDPIFEQYSQNGLVNRQLIEQYITLNYPEYPEQLKQRILKFFGQQLTRSEAVQMIYTVINTQNFQDDCLLYFLLTDVDCSGQVDADELQKMYQKMGCQIDYEQIQQWVIDYGEFMKLNFYQYYELSKKLAGK</sequence>
<accession>A0A146KH88</accession>
<evidence type="ECO:0000313" key="3">
    <source>
        <dbReference type="EMBL" id="JAP95498.1"/>
    </source>
</evidence>
<protein>
    <submittedName>
        <fullName evidence="3">Calmodulin</fullName>
    </submittedName>
</protein>
<dbReference type="EMBL" id="GDID01001108">
    <property type="protein sequence ID" value="JAP95498.1"/>
    <property type="molecule type" value="Transcribed_RNA"/>
</dbReference>
<dbReference type="InterPro" id="IPR018247">
    <property type="entry name" value="EF_Hand_1_Ca_BS"/>
</dbReference>
<gene>
    <name evidence="3" type="ORF">TPC1_11496</name>
</gene>
<feature type="domain" description="EF-hand" evidence="2">
    <location>
        <begin position="68"/>
        <end position="103"/>
    </location>
</feature>
<dbReference type="InterPro" id="IPR011992">
    <property type="entry name" value="EF-hand-dom_pair"/>
</dbReference>